<dbReference type="SUPFAM" id="SSF158694">
    <property type="entry name" value="UraD-Like"/>
    <property type="match status" value="1"/>
</dbReference>
<dbReference type="Gene3D" id="3.90.226.10">
    <property type="entry name" value="2-enoyl-CoA Hydratase, Chain A, domain 1"/>
    <property type="match status" value="2"/>
</dbReference>
<comment type="similarity">
    <text evidence="5">Belongs to the enoyl-CoA hydratase/isomerase family.</text>
</comment>
<dbReference type="EMBL" id="CP097507">
    <property type="protein sequence ID" value="URE02557.1"/>
    <property type="molecule type" value="Genomic_DNA"/>
</dbReference>
<reference evidence="9" key="1">
    <citation type="submission" date="2022-05" db="EMBL/GenBank/DDBJ databases">
        <title>The Musa troglodytarum L. genome provides insights into the mechanism of non-climacteric behaviour and enrichment of carotenoids.</title>
        <authorList>
            <person name="Wang J."/>
        </authorList>
    </citation>
    <scope>NUCLEOTIDE SEQUENCE</scope>
    <source>
        <tissue evidence="9">Leaf</tissue>
    </source>
</reference>
<dbReference type="InterPro" id="IPR045004">
    <property type="entry name" value="ECH_dom"/>
</dbReference>
<dbReference type="InterPro" id="IPR029045">
    <property type="entry name" value="ClpP/crotonase-like_dom_sf"/>
</dbReference>
<keyword evidence="4 5" id="KW-0378">Hydrolase</keyword>
<comment type="catalytic activity">
    <reaction evidence="1 5">
        <text>3-hydroxy-2-methylpropanoyl-CoA + H2O = 3-hydroxy-2-methylpropanoate + CoA + H(+)</text>
        <dbReference type="Rhea" id="RHEA:20888"/>
        <dbReference type="ChEBI" id="CHEBI:11805"/>
        <dbReference type="ChEBI" id="CHEBI:15377"/>
        <dbReference type="ChEBI" id="CHEBI:15378"/>
        <dbReference type="ChEBI" id="CHEBI:57287"/>
        <dbReference type="ChEBI" id="CHEBI:57340"/>
        <dbReference type="EC" id="3.1.2.4"/>
    </reaction>
</comment>
<proteinExistence type="inferred from homology"/>
<feature type="domain" description="Enoyl-CoA hydratase/isomerase" evidence="8">
    <location>
        <begin position="365"/>
        <end position="485"/>
    </location>
</feature>
<dbReference type="InterPro" id="IPR023416">
    <property type="entry name" value="Transthyretin/HIU_hydrolase_d"/>
</dbReference>
<dbReference type="InterPro" id="IPR018020">
    <property type="entry name" value="OHCU_decarboxylase"/>
</dbReference>
<dbReference type="InterPro" id="IPR036778">
    <property type="entry name" value="OHCU_decarboxylase_sf"/>
</dbReference>
<dbReference type="PANTHER" id="PTHR43176:SF3">
    <property type="entry name" value="3-HYDROXYISOBUTYRYL-COA HYDROLASE, MITOCHONDRIAL"/>
    <property type="match status" value="1"/>
</dbReference>
<dbReference type="InterPro" id="IPR036817">
    <property type="entry name" value="Transthyretin/HIU_hydrolase_sf"/>
</dbReference>
<evidence type="ECO:0000256" key="1">
    <source>
        <dbReference type="ARBA" id="ARBA00001709"/>
    </source>
</evidence>
<dbReference type="OrthoDB" id="10265230at2759"/>
<comment type="pathway">
    <text evidence="5">Amino-acid degradation; L-valine degradation.</text>
</comment>
<evidence type="ECO:0000313" key="10">
    <source>
        <dbReference type="Proteomes" id="UP001055439"/>
    </source>
</evidence>
<name>A0A9E7K3P5_9LILI</name>
<dbReference type="PANTHER" id="PTHR43176">
    <property type="entry name" value="3-HYDROXYISOBUTYRYL-COA HYDROLASE-RELATED"/>
    <property type="match status" value="1"/>
</dbReference>
<evidence type="ECO:0000259" key="8">
    <source>
        <dbReference type="Pfam" id="PF16113"/>
    </source>
</evidence>
<dbReference type="SUPFAM" id="SSF49472">
    <property type="entry name" value="Transthyretin (synonym: prealbumin)"/>
    <property type="match status" value="1"/>
</dbReference>
<dbReference type="AlphaFoldDB" id="A0A9E7K3P5"/>
<evidence type="ECO:0000256" key="5">
    <source>
        <dbReference type="RuleBase" id="RU369070"/>
    </source>
</evidence>
<keyword evidence="10" id="KW-1185">Reference proteome</keyword>
<evidence type="ECO:0000256" key="4">
    <source>
        <dbReference type="ARBA" id="ARBA00022801"/>
    </source>
</evidence>
<evidence type="ECO:0000259" key="6">
    <source>
        <dbReference type="Pfam" id="PF00576"/>
    </source>
</evidence>
<dbReference type="GO" id="GO:0003860">
    <property type="term" value="F:3-hydroxyisobutyryl-CoA hydrolase activity"/>
    <property type="evidence" value="ECO:0007669"/>
    <property type="project" value="UniProtKB-UniRule"/>
</dbReference>
<dbReference type="Gene3D" id="2.60.40.180">
    <property type="entry name" value="Transthyretin/hydroxyisourate hydrolase domain"/>
    <property type="match status" value="1"/>
</dbReference>
<evidence type="ECO:0000256" key="2">
    <source>
        <dbReference type="ARBA" id="ARBA00011915"/>
    </source>
</evidence>
<gene>
    <name evidence="9" type="ORF">MUK42_21395</name>
</gene>
<dbReference type="Pfam" id="PF16113">
    <property type="entry name" value="ECH_2"/>
    <property type="match status" value="1"/>
</dbReference>
<keyword evidence="3" id="KW-0659">Purine metabolism</keyword>
<sequence>MTALSCVEADVRRCCGSKRFAKEMVSASPFTDLDHALGSARDIWFNKVDVVGWLEAFAAHPAIGTTSPSVSQWCKEEQSAAMATANDSALQELVEWNTRYREKFGFVFLICASGRGTPEILAELKKRYLNRPIIELELAAQEEMKIIELRLARLFNSDSGSNIPVTTRLPVSSPTKPEDRLGIIGAHIMAIPKVPSSKTTEISGDSHRTRPPITTHVLDVARGSPASGMEVHLEMWKGTQQHPSFMNRESTDWMLIGSSTTNTDGRSGPLMGIVDHITPGFYRISFDTGKYAPSGFFPYVSLVFQGELDMVLLLGNRYFSRKTMNAYPIGRKVLAFELVMASSSQNASNDGTTDQVLVEECGFTRILTLNRPRQLNALSAPMIMKLLELFIAYEKDSDVKLLIVKGNGRAFSAGGDVAAVVRSVTQGHWTLGAEFFWNEYTLNYIIATYSKPQVSILNGIVMGGGAGISIHGRFRVVTEKTNLAYLEDLLTKVETSDPFVICASIDQFSQMVPLKASSAYNRLDIIDKCFSKETVEDIISALEKESASMADEWIVVAIQGCRAILVDKDRNPKWEPSGLDLVDSKVLDQYFAEVDDANWEDLKLPSRRSLAAKFVSKM</sequence>
<evidence type="ECO:0000313" key="9">
    <source>
        <dbReference type="EMBL" id="URE02557.1"/>
    </source>
</evidence>
<evidence type="ECO:0000256" key="3">
    <source>
        <dbReference type="ARBA" id="ARBA00022631"/>
    </source>
</evidence>
<protein>
    <recommendedName>
        <fullName evidence="2 5">3-hydroxyisobutyryl-CoA hydrolase</fullName>
        <shortName evidence="5">HIB-CoA hydrolase</shortName>
        <shortName evidence="5">HIBYL-CoA-H</shortName>
        <ecNumber evidence="2 5">3.1.2.4</ecNumber>
    </recommendedName>
    <alternativeName>
        <fullName evidence="5">3-hydroxyisobutyryl-coenzyme A hydrolase</fullName>
    </alternativeName>
</protein>
<comment type="function">
    <text evidence="5">Hydrolyzes 3-hydroxyisobutyryl-CoA (HIBYL-CoA), a saline catabolite. Has high activity toward isobutyryl-CoA. Could be an isobutyryl-CoA dehydrogenase that functions in valine catabolism.</text>
</comment>
<dbReference type="Pfam" id="PF09349">
    <property type="entry name" value="OHCU_decarbox"/>
    <property type="match status" value="1"/>
</dbReference>
<feature type="domain" description="Oxo-4-hydroxy-4-carboxy-5-ureidoimidazoline decarboxylase" evidence="7">
    <location>
        <begin position="10"/>
        <end position="152"/>
    </location>
</feature>
<dbReference type="GO" id="GO:0006574">
    <property type="term" value="P:L-valine catabolic process"/>
    <property type="evidence" value="ECO:0007669"/>
    <property type="project" value="UniProtKB-UniRule"/>
</dbReference>
<dbReference type="Proteomes" id="UP001055439">
    <property type="component" value="Chromosome 5"/>
</dbReference>
<dbReference type="FunFam" id="1.10.3330.10:FF:000002">
    <property type="entry name" value="Uric acid degradation bifunctional protein TTL"/>
    <property type="match status" value="1"/>
</dbReference>
<dbReference type="PROSITE" id="PS00768">
    <property type="entry name" value="TRANSTHYRETIN_1"/>
    <property type="match status" value="1"/>
</dbReference>
<dbReference type="InterPro" id="IPR032259">
    <property type="entry name" value="HIBYL-CoA-H"/>
</dbReference>
<feature type="domain" description="Transthyretin/hydroxyisourate hydrolase" evidence="6">
    <location>
        <begin position="213"/>
        <end position="305"/>
    </location>
</feature>
<dbReference type="Gene3D" id="1.10.3330.10">
    <property type="entry name" value="Oxo-4-hydroxy-4-carboxy-5-ureidoimidazoline decarboxylase"/>
    <property type="match status" value="1"/>
</dbReference>
<dbReference type="EC" id="3.1.2.4" evidence="2 5"/>
<dbReference type="CDD" id="cd06558">
    <property type="entry name" value="crotonase-like"/>
    <property type="match status" value="1"/>
</dbReference>
<organism evidence="9 10">
    <name type="scientific">Musa troglodytarum</name>
    <name type="common">fe'i banana</name>
    <dbReference type="NCBI Taxonomy" id="320322"/>
    <lineage>
        <taxon>Eukaryota</taxon>
        <taxon>Viridiplantae</taxon>
        <taxon>Streptophyta</taxon>
        <taxon>Embryophyta</taxon>
        <taxon>Tracheophyta</taxon>
        <taxon>Spermatophyta</taxon>
        <taxon>Magnoliopsida</taxon>
        <taxon>Liliopsida</taxon>
        <taxon>Zingiberales</taxon>
        <taxon>Musaceae</taxon>
        <taxon>Musa</taxon>
    </lineage>
</organism>
<accession>A0A9E7K3P5</accession>
<dbReference type="SUPFAM" id="SSF52096">
    <property type="entry name" value="ClpP/crotonase"/>
    <property type="match status" value="1"/>
</dbReference>
<dbReference type="Pfam" id="PF00576">
    <property type="entry name" value="Transthyretin"/>
    <property type="match status" value="1"/>
</dbReference>
<dbReference type="GO" id="GO:0006144">
    <property type="term" value="P:purine nucleobase metabolic process"/>
    <property type="evidence" value="ECO:0007669"/>
    <property type="project" value="UniProtKB-KW"/>
</dbReference>
<dbReference type="InterPro" id="IPR023418">
    <property type="entry name" value="Thyroxine_BS"/>
</dbReference>
<evidence type="ECO:0000259" key="7">
    <source>
        <dbReference type="Pfam" id="PF09349"/>
    </source>
</evidence>